<keyword evidence="3 10" id="KW-0328">Glycosyltransferase</keyword>
<reference evidence="11 12" key="2">
    <citation type="journal article" date="2005" name="Science">
        <title>The genome of the African trypanosome Trypanosoma brucei.</title>
        <authorList>
            <person name="Berriman M."/>
            <person name="Ghedin E."/>
            <person name="Hertz-Fowler C."/>
            <person name="Blandin G."/>
            <person name="Renauld H."/>
            <person name="Bartholomeu D.C."/>
            <person name="Lennard N.J."/>
            <person name="Caler E."/>
            <person name="Hamlin N.E."/>
            <person name="Haas B."/>
            <person name="Bohme U."/>
            <person name="Hannick L."/>
            <person name="Aslett M.A."/>
            <person name="Shallom J."/>
            <person name="Marcello L."/>
            <person name="Hou L."/>
            <person name="Wickstead B."/>
            <person name="Alsmark U.C."/>
            <person name="Arrowsmith C."/>
            <person name="Atkin R.J."/>
            <person name="Barron A.J."/>
            <person name="Bringaud F."/>
            <person name="Brooks K."/>
            <person name="Carrington M."/>
            <person name="Cherevach I."/>
            <person name="Chillingworth T.J."/>
            <person name="Churcher C."/>
            <person name="Clark L.N."/>
            <person name="Corton C.H."/>
            <person name="Cronin A."/>
            <person name="Davies R.M."/>
            <person name="Doggett J."/>
            <person name="Djikeng A."/>
            <person name="Feldblyum T."/>
            <person name="Field M.C."/>
            <person name="Fraser A."/>
            <person name="Goodhead I."/>
            <person name="Hance Z."/>
            <person name="Harper D."/>
            <person name="Harris B.R."/>
            <person name="Hauser H."/>
            <person name="Hostetler J."/>
            <person name="Ivens A."/>
            <person name="Jagels K."/>
            <person name="Johnson D."/>
            <person name="Johnson J."/>
            <person name="Jones K."/>
            <person name="Kerhornou A.X."/>
            <person name="Koo H."/>
            <person name="Larke N."/>
            <person name="Landfear S."/>
            <person name="Larkin C."/>
            <person name="Leech V."/>
            <person name="Line A."/>
            <person name="Lord A."/>
            <person name="Macleod A."/>
            <person name="Mooney P.J."/>
            <person name="Moule S."/>
            <person name="Martin D.M."/>
            <person name="Morgan G.W."/>
            <person name="Mungall K."/>
            <person name="Norbertczak H."/>
            <person name="Ormond D."/>
            <person name="Pai G."/>
            <person name="Peacock C.S."/>
            <person name="Peterson J."/>
            <person name="Quail M.A."/>
            <person name="Rabbinowitsch E."/>
            <person name="Rajandream M.A."/>
            <person name="Reitter C."/>
            <person name="Salzberg S.L."/>
            <person name="Sanders M."/>
            <person name="Schobel S."/>
            <person name="Sharp S."/>
            <person name="Simmonds M."/>
            <person name="Simpson A.J."/>
            <person name="Tallon L."/>
            <person name="Turner C.M."/>
            <person name="Tait A."/>
            <person name="Tivey A.R."/>
            <person name="Van Aken S."/>
            <person name="Walker D."/>
            <person name="Wanless D."/>
            <person name="Wang S."/>
            <person name="White B."/>
            <person name="White O."/>
            <person name="Whitehead S."/>
            <person name="Woodward J."/>
            <person name="Wortman J."/>
            <person name="Adams M.D."/>
            <person name="Embley T.M."/>
            <person name="Gull K."/>
            <person name="Ullu E."/>
            <person name="Barry J.D."/>
            <person name="Fairlamb A.H."/>
            <person name="Opperdoes F."/>
            <person name="Barrell B.G."/>
            <person name="Donelson J.E."/>
            <person name="Hall N."/>
            <person name="Fraser C.M."/>
            <person name="Melville S.E."/>
            <person name="El-Sayed N.M."/>
        </authorList>
    </citation>
    <scope>NUCLEOTIDE SEQUENCE [LARGE SCALE GENOMIC DNA]</scope>
    <source>
        <strain evidence="11 12">927/4 GUTat10.1</strain>
    </source>
</reference>
<evidence type="ECO:0000256" key="1">
    <source>
        <dbReference type="ARBA" id="ARBA00004323"/>
    </source>
</evidence>
<keyword evidence="9" id="KW-0472">Membrane</keyword>
<protein>
    <recommendedName>
        <fullName evidence="10">Hexosyltransferase</fullName>
        <ecNumber evidence="10">2.4.1.-</ecNumber>
    </recommendedName>
</protein>
<evidence type="ECO:0000313" key="11">
    <source>
        <dbReference type="EMBL" id="EAN76242.1"/>
    </source>
</evidence>
<evidence type="ECO:0000256" key="2">
    <source>
        <dbReference type="ARBA" id="ARBA00008661"/>
    </source>
</evidence>
<keyword evidence="8 10" id="KW-0333">Golgi apparatus</keyword>
<gene>
    <name evidence="11" type="ORF">Tb09.142.0450</name>
</gene>
<keyword evidence="7" id="KW-1133">Transmembrane helix</keyword>
<comment type="subcellular location">
    <subcellularLocation>
        <location evidence="1 10">Golgi apparatus membrane</location>
        <topology evidence="1 10">Single-pass type II membrane protein</topology>
    </subcellularLocation>
</comment>
<dbReference type="OrthoDB" id="252344at2759"/>
<dbReference type="InParanoid" id="Q38G28"/>
<accession>Q38G28</accession>
<dbReference type="GO" id="GO:0000139">
    <property type="term" value="C:Golgi membrane"/>
    <property type="evidence" value="ECO:0007669"/>
    <property type="project" value="UniProtKB-SubCell"/>
</dbReference>
<evidence type="ECO:0000256" key="8">
    <source>
        <dbReference type="ARBA" id="ARBA00023034"/>
    </source>
</evidence>
<sequence>MYFCLYTACLVRVTLFHLKLLKMSIRFVSQDVRRIWEIEDYLVVAGIPSIDNDERFRRKNLQRQTCWSYPEVARKSNNFTGKLLIIYALSAHTNNNCELKEIVEEEAELNQDVIILPVCDVNPTTSKKVGEAGNWGWEPEITMSRKTYLWFKFAVEIFKPTNPYIMKADDDIFMRVPLYLKYLYGLPREKLNVARAVGELDESIAKLTWYVVGYANTISRGVVKEIVGFSQISKLLTSRISFRNFDKYIEYAALNEDIMVGEVIRHKMKLEGLLTVGMQDCHYVMHVKRPLDRFVKENPKLIVFHHIAEEEYKWLMTNPQTTIERNAEPLLRTQQIVPFWHEASC</sequence>
<name>Q38G28_TRYB2</name>
<reference evidence="11 12" key="1">
    <citation type="journal article" date="2005" name="Science">
        <title>Comparative genomics of trypanosomatid parasitic protozoa.</title>
        <authorList>
            <person name="El-Sayed N.M."/>
            <person name="Myler P.J."/>
            <person name="Blandin G."/>
            <person name="Berriman M."/>
            <person name="Crabtree J."/>
            <person name="Aggarwal G."/>
            <person name="Caler E."/>
            <person name="Renauld H."/>
            <person name="Worthey E.A."/>
            <person name="Hertz-Fowler C."/>
            <person name="Ghedin E."/>
            <person name="Peacock C."/>
            <person name="Bartholomeu D.C."/>
            <person name="Haas B.J."/>
            <person name="Tran A.N."/>
            <person name="Wortman J.R."/>
            <person name="Alsmark U.C."/>
            <person name="Angiuoli S."/>
            <person name="Anupama A."/>
            <person name="Badger J."/>
            <person name="Bringaud F."/>
            <person name="Cadag E."/>
            <person name="Carlton J.M."/>
            <person name="Cerqueira G.C."/>
            <person name="Creasy T."/>
            <person name="Delcher A.L."/>
            <person name="Djikeng A."/>
            <person name="Embley T.M."/>
            <person name="Hauser C."/>
            <person name="Ivens A.C."/>
            <person name="Kummerfeld S.K."/>
            <person name="Pereira-Leal J.B."/>
            <person name="Nilsson D."/>
            <person name="Peterson J."/>
            <person name="Salzberg S.L."/>
            <person name="Shallom J."/>
            <person name="Silva J.C."/>
            <person name="Sundaram J."/>
            <person name="Westenberger S."/>
            <person name="White O."/>
            <person name="Melville S.E."/>
            <person name="Donelson J.E."/>
            <person name="Andersson B."/>
            <person name="Stuart K.D."/>
            <person name="Hall N."/>
        </authorList>
    </citation>
    <scope>NUCLEOTIDE SEQUENCE [LARGE SCALE GENOMIC DNA]</scope>
    <source>
        <strain evidence="11 12">927/4 GUTat10.1</strain>
    </source>
</reference>
<evidence type="ECO:0000256" key="10">
    <source>
        <dbReference type="RuleBase" id="RU363063"/>
    </source>
</evidence>
<comment type="similarity">
    <text evidence="2 10">Belongs to the glycosyltransferase 31 family.</text>
</comment>
<dbReference type="PANTHER" id="PTHR11214:SF351">
    <property type="entry name" value="BETA-1,3-GALACTOSYLTRANSFERASE PVG3"/>
    <property type="match status" value="1"/>
</dbReference>
<evidence type="ECO:0000313" key="12">
    <source>
        <dbReference type="Proteomes" id="UP000008524"/>
    </source>
</evidence>
<dbReference type="EMBL" id="CM000207">
    <property type="protein sequence ID" value="EAN76242.1"/>
    <property type="molecule type" value="Genomic_DNA"/>
</dbReference>
<dbReference type="KEGG" id="tbr:Tb09.142.0450"/>
<dbReference type="PaxDb" id="5691-EAN76242"/>
<evidence type="ECO:0000256" key="6">
    <source>
        <dbReference type="ARBA" id="ARBA00022968"/>
    </source>
</evidence>
<dbReference type="AlphaFoldDB" id="Q38G28"/>
<dbReference type="PANTHER" id="PTHR11214">
    <property type="entry name" value="BETA-1,3-N-ACETYLGLUCOSAMINYLTRANSFERASE"/>
    <property type="match status" value="1"/>
</dbReference>
<evidence type="ECO:0000256" key="5">
    <source>
        <dbReference type="ARBA" id="ARBA00022692"/>
    </source>
</evidence>
<evidence type="ECO:0000256" key="7">
    <source>
        <dbReference type="ARBA" id="ARBA00022989"/>
    </source>
</evidence>
<dbReference type="GeneID" id="3660250"/>
<proteinExistence type="inferred from homology"/>
<keyword evidence="12" id="KW-1185">Reference proteome</keyword>
<dbReference type="GO" id="GO:0006506">
    <property type="term" value="P:GPI anchor biosynthetic process"/>
    <property type="evidence" value="ECO:0000304"/>
    <property type="project" value="GeneDB"/>
</dbReference>
<dbReference type="RefSeq" id="XP_803396.1">
    <property type="nucleotide sequence ID" value="XM_798303.1"/>
</dbReference>
<evidence type="ECO:0000256" key="4">
    <source>
        <dbReference type="ARBA" id="ARBA00022679"/>
    </source>
</evidence>
<dbReference type="Proteomes" id="UP000008524">
    <property type="component" value="Chromosome 9"/>
</dbReference>
<dbReference type="InterPro" id="IPR002659">
    <property type="entry name" value="Glyco_trans_31"/>
</dbReference>
<dbReference type="GO" id="GO:0016758">
    <property type="term" value="F:hexosyltransferase activity"/>
    <property type="evidence" value="ECO:0007669"/>
    <property type="project" value="InterPro"/>
</dbReference>
<evidence type="ECO:0000256" key="3">
    <source>
        <dbReference type="ARBA" id="ARBA00022676"/>
    </source>
</evidence>
<dbReference type="EC" id="2.4.1.-" evidence="10"/>
<keyword evidence="6" id="KW-0735">Signal-anchor</keyword>
<dbReference type="VEuPathDB" id="TriTrypDB:Tb927.9.800"/>
<evidence type="ECO:0000256" key="9">
    <source>
        <dbReference type="ARBA" id="ARBA00023136"/>
    </source>
</evidence>
<keyword evidence="5" id="KW-0812">Transmembrane</keyword>
<dbReference type="GO" id="GO:0008194">
    <property type="term" value="F:UDP-glycosyltransferase activity"/>
    <property type="evidence" value="ECO:0000304"/>
    <property type="project" value="GeneDB"/>
</dbReference>
<organism evidence="11 12">
    <name type="scientific">Trypanosoma brucei brucei (strain 927/4 GUTat10.1)</name>
    <dbReference type="NCBI Taxonomy" id="185431"/>
    <lineage>
        <taxon>Eukaryota</taxon>
        <taxon>Discoba</taxon>
        <taxon>Euglenozoa</taxon>
        <taxon>Kinetoplastea</taxon>
        <taxon>Metakinetoplastina</taxon>
        <taxon>Trypanosomatida</taxon>
        <taxon>Trypanosomatidae</taxon>
        <taxon>Trypanosoma</taxon>
    </lineage>
</organism>
<keyword evidence="4" id="KW-0808">Transferase</keyword>